<evidence type="ECO:0000256" key="1">
    <source>
        <dbReference type="SAM" id="MobiDB-lite"/>
    </source>
</evidence>
<dbReference type="AlphaFoldDB" id="A0AB34HN12"/>
<proteinExistence type="predicted"/>
<keyword evidence="3" id="KW-1185">Reference proteome</keyword>
<evidence type="ECO:0000313" key="2">
    <source>
        <dbReference type="EMBL" id="KAJ8793066.1"/>
    </source>
</evidence>
<organism evidence="2 3">
    <name type="scientific">Eschrichtius robustus</name>
    <name type="common">California gray whale</name>
    <name type="synonym">Eschrichtius gibbosus</name>
    <dbReference type="NCBI Taxonomy" id="9764"/>
    <lineage>
        <taxon>Eukaryota</taxon>
        <taxon>Metazoa</taxon>
        <taxon>Chordata</taxon>
        <taxon>Craniata</taxon>
        <taxon>Vertebrata</taxon>
        <taxon>Euteleostomi</taxon>
        <taxon>Mammalia</taxon>
        <taxon>Eutheria</taxon>
        <taxon>Laurasiatheria</taxon>
        <taxon>Artiodactyla</taxon>
        <taxon>Whippomorpha</taxon>
        <taxon>Cetacea</taxon>
        <taxon>Mysticeti</taxon>
        <taxon>Eschrichtiidae</taxon>
        <taxon>Eschrichtius</taxon>
    </lineage>
</organism>
<sequence>MRDLSTPPRDQTQAPCGGSAESKPLDCQGSPKRTRVQALVREDPTCRGATKPVRHNYWACALEPMSHNY</sequence>
<gene>
    <name evidence="2" type="ORF">J1605_003743</name>
</gene>
<protein>
    <submittedName>
        <fullName evidence="2">Uncharacterized protein</fullName>
    </submittedName>
</protein>
<accession>A0AB34HN12</accession>
<name>A0AB34HN12_ESCRO</name>
<dbReference type="Proteomes" id="UP001159641">
    <property type="component" value="Unassembled WGS sequence"/>
</dbReference>
<dbReference type="EMBL" id="JAIQCJ010001017">
    <property type="protein sequence ID" value="KAJ8793066.1"/>
    <property type="molecule type" value="Genomic_DNA"/>
</dbReference>
<feature type="region of interest" description="Disordered" evidence="1">
    <location>
        <begin position="1"/>
        <end position="34"/>
    </location>
</feature>
<reference evidence="2 3" key="1">
    <citation type="submission" date="2022-11" db="EMBL/GenBank/DDBJ databases">
        <title>Whole genome sequence of Eschrichtius robustus ER-17-0199.</title>
        <authorList>
            <person name="Bruniche-Olsen A."/>
            <person name="Black A.N."/>
            <person name="Fields C.J."/>
            <person name="Walden K."/>
            <person name="Dewoody J.A."/>
        </authorList>
    </citation>
    <scope>NUCLEOTIDE SEQUENCE [LARGE SCALE GENOMIC DNA]</scope>
    <source>
        <strain evidence="2">ER-17-0199</strain>
        <tissue evidence="2">Blubber</tissue>
    </source>
</reference>
<evidence type="ECO:0000313" key="3">
    <source>
        <dbReference type="Proteomes" id="UP001159641"/>
    </source>
</evidence>
<comment type="caution">
    <text evidence="2">The sequence shown here is derived from an EMBL/GenBank/DDBJ whole genome shotgun (WGS) entry which is preliminary data.</text>
</comment>